<name>A0A540WNI8_9BACT</name>
<sequence length="209" mass="23876">MDLLDLWLLEAALELPTPLQLLVSPDPAGSLNMRDDPRFSHEELCERLAGLAERDLIRIHEHPDGMEELFTPEAISQAILRPRPRSIQVYELTPSGGALWETQARPDWSRYVNAGEEPSVNDAPESWVIEALSLDIAEAEFRFHEELGDGNRPVPESKRGEALTPWNVTYWKTLPRGYRLHYTSVPQPPDPVRTAASHRREPWYTPVRL</sequence>
<dbReference type="EMBL" id="VIFM01000246">
    <property type="protein sequence ID" value="TQF10570.1"/>
    <property type="molecule type" value="Genomic_DNA"/>
</dbReference>
<protein>
    <submittedName>
        <fullName evidence="2">Uncharacterized protein</fullName>
    </submittedName>
</protein>
<comment type="caution">
    <text evidence="2">The sequence shown here is derived from an EMBL/GenBank/DDBJ whole genome shotgun (WGS) entry which is preliminary data.</text>
</comment>
<reference evidence="2 3" key="1">
    <citation type="submission" date="2019-06" db="EMBL/GenBank/DDBJ databases">
        <authorList>
            <person name="Livingstone P."/>
            <person name="Whitworth D."/>
        </authorList>
    </citation>
    <scope>NUCLEOTIDE SEQUENCE [LARGE SCALE GENOMIC DNA]</scope>
    <source>
        <strain evidence="2 3">AM401</strain>
    </source>
</reference>
<dbReference type="AlphaFoldDB" id="A0A540WNI8"/>
<accession>A0A540WNI8</accession>
<gene>
    <name evidence="2" type="ORF">FJV41_38805</name>
</gene>
<evidence type="ECO:0000313" key="3">
    <source>
        <dbReference type="Proteomes" id="UP000315369"/>
    </source>
</evidence>
<feature type="region of interest" description="Disordered" evidence="1">
    <location>
        <begin position="187"/>
        <end position="209"/>
    </location>
</feature>
<dbReference type="Proteomes" id="UP000315369">
    <property type="component" value="Unassembled WGS sequence"/>
</dbReference>
<proteinExistence type="predicted"/>
<evidence type="ECO:0000313" key="2">
    <source>
        <dbReference type="EMBL" id="TQF10570.1"/>
    </source>
</evidence>
<keyword evidence="3" id="KW-1185">Reference proteome</keyword>
<evidence type="ECO:0000256" key="1">
    <source>
        <dbReference type="SAM" id="MobiDB-lite"/>
    </source>
</evidence>
<dbReference type="OrthoDB" id="5524703at2"/>
<organism evidence="2 3">
    <name type="scientific">Myxococcus llanfairpwllgwyngyllgogerychwyrndrobwllllantysiliogogogochensis</name>
    <dbReference type="NCBI Taxonomy" id="2590453"/>
    <lineage>
        <taxon>Bacteria</taxon>
        <taxon>Pseudomonadati</taxon>
        <taxon>Myxococcota</taxon>
        <taxon>Myxococcia</taxon>
        <taxon>Myxococcales</taxon>
        <taxon>Cystobacterineae</taxon>
        <taxon>Myxococcaceae</taxon>
        <taxon>Myxococcus</taxon>
    </lineage>
</organism>